<dbReference type="EMBL" id="UFUZ01000004">
    <property type="protein sequence ID" value="SUX41196.1"/>
    <property type="molecule type" value="Genomic_DNA"/>
</dbReference>
<feature type="coiled-coil region" evidence="1">
    <location>
        <begin position="195"/>
        <end position="278"/>
    </location>
</feature>
<sequence>MSHISSINLKKSKDFQVFHNSNTRPNYAIGGELSYTLKGYEALKLKNKIIEDAKEQYTKHTKQKFQAKSYEWSAVCNIKPETTMQDLEKLASHFNEKYGFQCYQIAIHRDEGHINEQGEKIINHHAHLEFITLDKETGKNNYRRELITPKVLREIQSEVAEILQMQRGEDKRLSGRQRIEPRKYAQMKEAEKKERKKIKQEFLNIKEIKERLEIERKVWIEEKNHSAQEYKRLREIAKNQFEKIEDLENAIKALKIELDEEKIKNKKFEEKTQMLEKEIKNRDIFINNLGNLLNFRDLKYNTPINELERYLNPKEQKNEELYQKENKNDLKGNFEANKPIREDKPKESENKTTYSELLEKVQRAQEEANGWQEERNKEIHSIQEIKFNNFKDKLKSYTQKTNKPNKDLGYSR</sequence>
<gene>
    <name evidence="3" type="ORF">NCTC12264_02014</name>
</gene>
<feature type="compositionally biased region" description="Basic and acidic residues" evidence="2">
    <location>
        <begin position="357"/>
        <end position="376"/>
    </location>
</feature>
<dbReference type="RefSeq" id="WP_181892502.1">
    <property type="nucleotide sequence ID" value="NZ_UFUZ01000004.1"/>
</dbReference>
<evidence type="ECO:0000313" key="3">
    <source>
        <dbReference type="EMBL" id="SUX41196.1"/>
    </source>
</evidence>
<accession>A0A381F3R9</accession>
<evidence type="ECO:0000313" key="4">
    <source>
        <dbReference type="Proteomes" id="UP000254161"/>
    </source>
</evidence>
<proteinExistence type="predicted"/>
<feature type="region of interest" description="Disordered" evidence="2">
    <location>
        <begin position="324"/>
        <end position="376"/>
    </location>
</feature>
<dbReference type="Proteomes" id="UP000254161">
    <property type="component" value="Unassembled WGS sequence"/>
</dbReference>
<evidence type="ECO:0000256" key="1">
    <source>
        <dbReference type="SAM" id="Coils"/>
    </source>
</evidence>
<reference evidence="3 4" key="1">
    <citation type="submission" date="2018-06" db="EMBL/GenBank/DDBJ databases">
        <authorList>
            <consortium name="Pathogen Informatics"/>
            <person name="Doyle S."/>
        </authorList>
    </citation>
    <scope>NUCLEOTIDE SEQUENCE [LARGE SCALE GENOMIC DNA]</scope>
    <source>
        <strain evidence="3 4">NCTC12264</strain>
    </source>
</reference>
<protein>
    <submittedName>
        <fullName evidence="3">Mobilization protein</fullName>
    </submittedName>
</protein>
<organism evidence="3 4">
    <name type="scientific">Campylobacter upsaliensis</name>
    <dbReference type="NCBI Taxonomy" id="28080"/>
    <lineage>
        <taxon>Bacteria</taxon>
        <taxon>Pseudomonadati</taxon>
        <taxon>Campylobacterota</taxon>
        <taxon>Epsilonproteobacteria</taxon>
        <taxon>Campylobacterales</taxon>
        <taxon>Campylobacteraceae</taxon>
        <taxon>Campylobacter</taxon>
    </lineage>
</organism>
<keyword evidence="1" id="KW-0175">Coiled coil</keyword>
<evidence type="ECO:0000256" key="2">
    <source>
        <dbReference type="SAM" id="MobiDB-lite"/>
    </source>
</evidence>
<feature type="compositionally biased region" description="Basic and acidic residues" evidence="2">
    <location>
        <begin position="324"/>
        <end position="350"/>
    </location>
</feature>
<name>A0A381F3R9_CAMUP</name>
<dbReference type="AlphaFoldDB" id="A0A381F3R9"/>